<dbReference type="InterPro" id="IPR010445">
    <property type="entry name" value="LapA_dom"/>
</dbReference>
<dbReference type="EMBL" id="MTAB01000023">
    <property type="protein sequence ID" value="OSI18953.1"/>
    <property type="molecule type" value="Genomic_DNA"/>
</dbReference>
<dbReference type="GO" id="GO:0005886">
    <property type="term" value="C:plasma membrane"/>
    <property type="evidence" value="ECO:0007669"/>
    <property type="project" value="InterPro"/>
</dbReference>
<dbReference type="STRING" id="1931275.BV914_04320"/>
<evidence type="ECO:0000313" key="10">
    <source>
        <dbReference type="Proteomes" id="UP000193346"/>
    </source>
</evidence>
<dbReference type="RefSeq" id="WP_085356061.1">
    <property type="nucleotide sequence ID" value="NZ_CP091509.1"/>
</dbReference>
<sequence length="112" mass="12261">MKIISGIIKILILLVFLVLALSNTQTVQFFYLPAQPIELPLIVVLFGAFVIGAIFGLFALFGRLMTLRSENNRLRSEVKKSARITEQDLVVPSAPVSPAAPAVSPLPSERKE</sequence>
<evidence type="ECO:0000256" key="1">
    <source>
        <dbReference type="ARBA" id="ARBA00022475"/>
    </source>
</evidence>
<reference evidence="9" key="1">
    <citation type="submission" date="2017-01" db="EMBL/GenBank/DDBJ databases">
        <authorList>
            <person name="Mah S.A."/>
            <person name="Swanson W.J."/>
            <person name="Moy G.W."/>
            <person name="Vacquier V.D."/>
        </authorList>
    </citation>
    <scope>NUCLEOTIDE SEQUENCE [LARGE SCALE GENOMIC DNA]</scope>
    <source>
        <strain evidence="9">124861</strain>
    </source>
</reference>
<evidence type="ECO:0000256" key="4">
    <source>
        <dbReference type="ARBA" id="ARBA00023136"/>
    </source>
</evidence>
<gene>
    <name evidence="7" type="ORF">BV912_09385</name>
    <name evidence="8" type="ORF">BV913_04420</name>
</gene>
<dbReference type="EMBL" id="MTAC01000008">
    <property type="protein sequence ID" value="OSI35649.1"/>
    <property type="molecule type" value="Genomic_DNA"/>
</dbReference>
<keyword evidence="4 5" id="KW-0472">Membrane</keyword>
<feature type="transmembrane region" description="Helical" evidence="5">
    <location>
        <begin position="42"/>
        <end position="65"/>
    </location>
</feature>
<keyword evidence="10" id="KW-1185">Reference proteome</keyword>
<evidence type="ECO:0000259" key="6">
    <source>
        <dbReference type="Pfam" id="PF06305"/>
    </source>
</evidence>
<evidence type="ECO:0000313" key="8">
    <source>
        <dbReference type="EMBL" id="OSI35649.1"/>
    </source>
</evidence>
<evidence type="ECO:0000313" key="9">
    <source>
        <dbReference type="Proteomes" id="UP000193303"/>
    </source>
</evidence>
<keyword evidence="2 5" id="KW-0812">Transmembrane</keyword>
<comment type="caution">
    <text evidence="7">The sequence shown here is derived from an EMBL/GenBank/DDBJ whole genome shotgun (WGS) entry which is preliminary data.</text>
</comment>
<evidence type="ECO:0000256" key="5">
    <source>
        <dbReference type="SAM" id="Phobius"/>
    </source>
</evidence>
<dbReference type="Pfam" id="PF06305">
    <property type="entry name" value="LapA_dom"/>
    <property type="match status" value="1"/>
</dbReference>
<evidence type="ECO:0000256" key="3">
    <source>
        <dbReference type="ARBA" id="ARBA00022989"/>
    </source>
</evidence>
<keyword evidence="3 5" id="KW-1133">Transmembrane helix</keyword>
<evidence type="ECO:0000256" key="2">
    <source>
        <dbReference type="ARBA" id="ARBA00022692"/>
    </source>
</evidence>
<dbReference type="AlphaFoldDB" id="A0A1X3DGA2"/>
<reference evidence="7 10" key="2">
    <citation type="submission" date="2017-01" db="EMBL/GenBank/DDBJ databases">
        <authorList>
            <person name="Wolfgang W.J."/>
            <person name="Cole J."/>
            <person name="Wroblewski D."/>
            <person name="Mcginnis J."/>
            <person name="Musser K.A."/>
        </authorList>
    </citation>
    <scope>NUCLEOTIDE SEQUENCE</scope>
    <source>
        <strain evidence="7">124861</strain>
        <strain evidence="8 10">93087</strain>
    </source>
</reference>
<dbReference type="OrthoDB" id="8606682at2"/>
<evidence type="ECO:0000313" key="7">
    <source>
        <dbReference type="EMBL" id="OSI18953.1"/>
    </source>
</evidence>
<dbReference type="Proteomes" id="UP000193303">
    <property type="component" value="Unassembled WGS sequence"/>
</dbReference>
<keyword evidence="1" id="KW-1003">Cell membrane</keyword>
<feature type="domain" description="Lipopolysaccharide assembly protein A" evidence="6">
    <location>
        <begin position="23"/>
        <end position="80"/>
    </location>
</feature>
<name>A0A1X3DGA2_9NEIS</name>
<dbReference type="Proteomes" id="UP000193346">
    <property type="component" value="Unassembled WGS sequence"/>
</dbReference>
<proteinExistence type="predicted"/>
<accession>A0A1X3DGA2</accession>
<protein>
    <recommendedName>
        <fullName evidence="6">Lipopolysaccharide assembly protein A domain-containing protein</fullName>
    </recommendedName>
</protein>
<organism evidence="7 9">
    <name type="scientific">Neisseria dumasiana</name>
    <dbReference type="NCBI Taxonomy" id="1931275"/>
    <lineage>
        <taxon>Bacteria</taxon>
        <taxon>Pseudomonadati</taxon>
        <taxon>Pseudomonadota</taxon>
        <taxon>Betaproteobacteria</taxon>
        <taxon>Neisseriales</taxon>
        <taxon>Neisseriaceae</taxon>
        <taxon>Neisseria</taxon>
    </lineage>
</organism>